<keyword evidence="9" id="KW-1185">Reference proteome</keyword>
<evidence type="ECO:0000256" key="6">
    <source>
        <dbReference type="SAM" id="MobiDB-lite"/>
    </source>
</evidence>
<feature type="region of interest" description="Disordered" evidence="6">
    <location>
        <begin position="21"/>
        <end position="42"/>
    </location>
</feature>
<protein>
    <submittedName>
        <fullName evidence="8">MipA/OmpV family protein</fullName>
    </submittedName>
</protein>
<evidence type="ECO:0000313" key="8">
    <source>
        <dbReference type="EMBL" id="RFP77870.1"/>
    </source>
</evidence>
<keyword evidence="5" id="KW-0998">Cell outer membrane</keyword>
<evidence type="ECO:0000256" key="4">
    <source>
        <dbReference type="ARBA" id="ARBA00023136"/>
    </source>
</evidence>
<feature type="chain" id="PRO_5016935371" evidence="7">
    <location>
        <begin position="20"/>
        <end position="292"/>
    </location>
</feature>
<keyword evidence="4" id="KW-0472">Membrane</keyword>
<evidence type="ECO:0000256" key="2">
    <source>
        <dbReference type="ARBA" id="ARBA00005722"/>
    </source>
</evidence>
<reference evidence="8 9" key="1">
    <citation type="submission" date="2018-08" db="EMBL/GenBank/DDBJ databases">
        <title>Hydrogenophaga sp. LA-38 isolated from sludge.</title>
        <authorList>
            <person name="Im W.-T."/>
        </authorList>
    </citation>
    <scope>NUCLEOTIDE SEQUENCE [LARGE SCALE GENOMIC DNA]</scope>
    <source>
        <strain evidence="8 9">LA-38</strain>
    </source>
</reference>
<proteinExistence type="inferred from homology"/>
<dbReference type="GO" id="GO:0009279">
    <property type="term" value="C:cell outer membrane"/>
    <property type="evidence" value="ECO:0007669"/>
    <property type="project" value="UniProtKB-SubCell"/>
</dbReference>
<organism evidence="8 9">
    <name type="scientific">Hydrogenophaga borbori</name>
    <dbReference type="NCBI Taxonomy" id="2294117"/>
    <lineage>
        <taxon>Bacteria</taxon>
        <taxon>Pseudomonadati</taxon>
        <taxon>Pseudomonadota</taxon>
        <taxon>Betaproteobacteria</taxon>
        <taxon>Burkholderiales</taxon>
        <taxon>Comamonadaceae</taxon>
        <taxon>Hydrogenophaga</taxon>
    </lineage>
</organism>
<gene>
    <name evidence="8" type="ORF">DY262_14050</name>
</gene>
<feature type="compositionally biased region" description="Low complexity" evidence="6">
    <location>
        <begin position="21"/>
        <end position="33"/>
    </location>
</feature>
<sequence>MKPALAAAALLMSAAAGLAQERGDAAPTAEPAPASAPPAPRDDLALQASRDYLIGAAIGSSANPLGTAEQKLSLGGIWAFQLGRWRFASSGASALLNQGRETVDSGVSTQLARGDRLTLNTSLSIDEGRDWRDEKDPRYHGLGKVRATVRGRLTLGLTLSEHWSLTSRASQDLLGRDGGLRLDTGLNYRHRLSRDTHWDLSFGAGWANGTFRQTHYGIDPEGAAATGLPAYAIGSGWDSLSLGWRLTSAINRHWVGYAGLGVAQLQGAARRSPLATRPTTFSAGLGLAYRNR</sequence>
<accession>A0A372EHR4</accession>
<name>A0A372EHR4_9BURK</name>
<feature type="signal peptide" evidence="7">
    <location>
        <begin position="1"/>
        <end position="19"/>
    </location>
</feature>
<comment type="subcellular location">
    <subcellularLocation>
        <location evidence="1">Cell outer membrane</location>
    </subcellularLocation>
</comment>
<keyword evidence="3 7" id="KW-0732">Signal</keyword>
<dbReference type="EMBL" id="QVLS01000008">
    <property type="protein sequence ID" value="RFP77870.1"/>
    <property type="molecule type" value="Genomic_DNA"/>
</dbReference>
<dbReference type="InterPro" id="IPR010583">
    <property type="entry name" value="MipA"/>
</dbReference>
<evidence type="ECO:0000313" key="9">
    <source>
        <dbReference type="Proteomes" id="UP000261931"/>
    </source>
</evidence>
<dbReference type="PANTHER" id="PTHR38776:SF1">
    <property type="entry name" value="MLTA-INTERACTING PROTEIN-RELATED"/>
    <property type="match status" value="1"/>
</dbReference>
<evidence type="ECO:0000256" key="5">
    <source>
        <dbReference type="ARBA" id="ARBA00023237"/>
    </source>
</evidence>
<dbReference type="AlphaFoldDB" id="A0A372EHR4"/>
<evidence type="ECO:0000256" key="3">
    <source>
        <dbReference type="ARBA" id="ARBA00022729"/>
    </source>
</evidence>
<evidence type="ECO:0000256" key="1">
    <source>
        <dbReference type="ARBA" id="ARBA00004442"/>
    </source>
</evidence>
<dbReference type="Pfam" id="PF06629">
    <property type="entry name" value="MipA"/>
    <property type="match status" value="1"/>
</dbReference>
<evidence type="ECO:0000256" key="7">
    <source>
        <dbReference type="SAM" id="SignalP"/>
    </source>
</evidence>
<comment type="similarity">
    <text evidence="2">Belongs to the MipA/OmpV family.</text>
</comment>
<dbReference type="PANTHER" id="PTHR38776">
    <property type="entry name" value="MLTA-INTERACTING PROTEIN-RELATED"/>
    <property type="match status" value="1"/>
</dbReference>
<comment type="caution">
    <text evidence="8">The sequence shown here is derived from an EMBL/GenBank/DDBJ whole genome shotgun (WGS) entry which is preliminary data.</text>
</comment>
<dbReference type="Proteomes" id="UP000261931">
    <property type="component" value="Unassembled WGS sequence"/>
</dbReference>
<dbReference type="RefSeq" id="WP_116959677.1">
    <property type="nucleotide sequence ID" value="NZ_QVLS01000008.1"/>
</dbReference>